<dbReference type="InterPro" id="IPR014729">
    <property type="entry name" value="Rossmann-like_a/b/a_fold"/>
</dbReference>
<dbReference type="InterPro" id="IPR011800">
    <property type="entry name" value="PAPS_reductase_CysH"/>
</dbReference>
<dbReference type="PANTHER" id="PTHR46509">
    <property type="entry name" value="PHOSPHOADENOSINE PHOSPHOSULFATE REDUCTASE"/>
    <property type="match status" value="1"/>
</dbReference>
<evidence type="ECO:0000256" key="12">
    <source>
        <dbReference type="ARBA" id="ARBA00082553"/>
    </source>
</evidence>
<keyword evidence="5" id="KW-0521">NADP</keyword>
<dbReference type="Pfam" id="PF01507">
    <property type="entry name" value="PAPS_reduct"/>
    <property type="match status" value="1"/>
</dbReference>
<dbReference type="OrthoDB" id="7869097at2759"/>
<keyword evidence="7" id="KW-0486">Methionine biosynthesis</keyword>
<reference evidence="15" key="1">
    <citation type="journal article" date="2020" name="Stud. Mycol.">
        <title>101 Dothideomycetes genomes: a test case for predicting lifestyles and emergence of pathogens.</title>
        <authorList>
            <person name="Haridas S."/>
            <person name="Albert R."/>
            <person name="Binder M."/>
            <person name="Bloem J."/>
            <person name="Labutti K."/>
            <person name="Salamov A."/>
            <person name="Andreopoulos B."/>
            <person name="Baker S."/>
            <person name="Barry K."/>
            <person name="Bills G."/>
            <person name="Bluhm B."/>
            <person name="Cannon C."/>
            <person name="Castanera R."/>
            <person name="Culley D."/>
            <person name="Daum C."/>
            <person name="Ezra D."/>
            <person name="Gonzalez J."/>
            <person name="Henrissat B."/>
            <person name="Kuo A."/>
            <person name="Liang C."/>
            <person name="Lipzen A."/>
            <person name="Lutzoni F."/>
            <person name="Magnuson J."/>
            <person name="Mondo S."/>
            <person name="Nolan M."/>
            <person name="Ohm R."/>
            <person name="Pangilinan J."/>
            <person name="Park H.-J."/>
            <person name="Ramirez L."/>
            <person name="Alfaro M."/>
            <person name="Sun H."/>
            <person name="Tritt A."/>
            <person name="Yoshinaga Y."/>
            <person name="Zwiers L.-H."/>
            <person name="Turgeon B."/>
            <person name="Goodwin S."/>
            <person name="Spatafora J."/>
            <person name="Crous P."/>
            <person name="Grigoriev I."/>
        </authorList>
    </citation>
    <scope>NUCLEOTIDE SEQUENCE</scope>
    <source>
        <strain evidence="15">CBS 115976</strain>
    </source>
</reference>
<proteinExistence type="inferred from homology"/>
<comment type="catalytic activity">
    <reaction evidence="9">
        <text>[thioredoxin]-disulfide + sulfite + adenosine 3',5'-bisphosphate + 2 H(+) = [thioredoxin]-dithiol + 3'-phosphoadenylyl sulfate</text>
        <dbReference type="Rhea" id="RHEA:11724"/>
        <dbReference type="Rhea" id="RHEA-COMP:10698"/>
        <dbReference type="Rhea" id="RHEA-COMP:10700"/>
        <dbReference type="ChEBI" id="CHEBI:15378"/>
        <dbReference type="ChEBI" id="CHEBI:17359"/>
        <dbReference type="ChEBI" id="CHEBI:29950"/>
        <dbReference type="ChEBI" id="CHEBI:50058"/>
        <dbReference type="ChEBI" id="CHEBI:58339"/>
        <dbReference type="ChEBI" id="CHEBI:58343"/>
        <dbReference type="EC" id="1.8.4.8"/>
    </reaction>
</comment>
<dbReference type="InterPro" id="IPR004511">
    <property type="entry name" value="PAPS/APS_Rdtase"/>
</dbReference>
<dbReference type="CDD" id="cd23945">
    <property type="entry name" value="PAPS_reductase"/>
    <property type="match status" value="1"/>
</dbReference>
<evidence type="ECO:0000256" key="3">
    <source>
        <dbReference type="ARBA" id="ARBA00013096"/>
    </source>
</evidence>
<dbReference type="EMBL" id="MU004230">
    <property type="protein sequence ID" value="KAF2674836.1"/>
    <property type="molecule type" value="Genomic_DNA"/>
</dbReference>
<evidence type="ECO:0000256" key="13">
    <source>
        <dbReference type="SAM" id="MobiDB-lite"/>
    </source>
</evidence>
<evidence type="ECO:0000256" key="11">
    <source>
        <dbReference type="ARBA" id="ARBA00082472"/>
    </source>
</evidence>
<name>A0A6A6USU9_9PEZI</name>
<feature type="compositionally biased region" description="Polar residues" evidence="13">
    <location>
        <begin position="375"/>
        <end position="388"/>
    </location>
</feature>
<evidence type="ECO:0000256" key="2">
    <source>
        <dbReference type="ARBA" id="ARBA00009732"/>
    </source>
</evidence>
<evidence type="ECO:0000313" key="15">
    <source>
        <dbReference type="EMBL" id="KAF2674836.1"/>
    </source>
</evidence>
<dbReference type="AlphaFoldDB" id="A0A6A6USU9"/>
<feature type="region of interest" description="Disordered" evidence="13">
    <location>
        <begin position="375"/>
        <end position="395"/>
    </location>
</feature>
<feature type="domain" description="Phosphoadenosine phosphosulphate reductase" evidence="14">
    <location>
        <begin position="65"/>
        <end position="241"/>
    </location>
</feature>
<keyword evidence="16" id="KW-1185">Reference proteome</keyword>
<evidence type="ECO:0000256" key="9">
    <source>
        <dbReference type="ARBA" id="ARBA00052536"/>
    </source>
</evidence>
<dbReference type="NCBIfam" id="TIGR02057">
    <property type="entry name" value="PAPS_reductase"/>
    <property type="match status" value="1"/>
</dbReference>
<dbReference type="NCBIfam" id="NF002537">
    <property type="entry name" value="PRK02090.1"/>
    <property type="match status" value="1"/>
</dbReference>
<keyword evidence="8" id="KW-0198">Cysteine biosynthesis</keyword>
<evidence type="ECO:0000256" key="8">
    <source>
        <dbReference type="ARBA" id="ARBA00023192"/>
    </source>
</evidence>
<dbReference type="GO" id="GO:0019379">
    <property type="term" value="P:sulfate assimilation, phosphoadenylyl sulfate reduction by phosphoadenylyl-sulfate reductase (thioredoxin)"/>
    <property type="evidence" value="ECO:0007669"/>
    <property type="project" value="InterPro"/>
</dbReference>
<evidence type="ECO:0000313" key="16">
    <source>
        <dbReference type="Proteomes" id="UP000799302"/>
    </source>
</evidence>
<dbReference type="NCBIfam" id="TIGR00434">
    <property type="entry name" value="cysH"/>
    <property type="match status" value="1"/>
</dbReference>
<comment type="similarity">
    <text evidence="2">Belongs to the PAPS reductase family. CysH subfamily.</text>
</comment>
<dbReference type="SUPFAM" id="SSF52402">
    <property type="entry name" value="Adenine nucleotide alpha hydrolases-like"/>
    <property type="match status" value="1"/>
</dbReference>
<protein>
    <recommendedName>
        <fullName evidence="3">phosphoadenylyl-sulfate reductase (thioredoxin)</fullName>
        <ecNumber evidence="3">1.8.4.8</ecNumber>
    </recommendedName>
    <alternativeName>
        <fullName evidence="10">3'-phosphoadenylylsulfate reductase</fullName>
    </alternativeName>
    <alternativeName>
        <fullName evidence="12">PAPS reductase, thioredoxin dependent</fullName>
    </alternativeName>
    <alternativeName>
        <fullName evidence="11">PAdoPS reductase</fullName>
    </alternativeName>
</protein>
<dbReference type="EC" id="1.8.4.8" evidence="3"/>
<dbReference type="FunFam" id="3.40.50.620:FF:000151">
    <property type="entry name" value="Phosphoadenosine phosphosulfate reductase"/>
    <property type="match status" value="1"/>
</dbReference>
<keyword evidence="4" id="KW-0028">Amino-acid biosynthesis</keyword>
<dbReference type="InterPro" id="IPR002500">
    <property type="entry name" value="PAPS_reduct_dom"/>
</dbReference>
<evidence type="ECO:0000259" key="14">
    <source>
        <dbReference type="Pfam" id="PF01507"/>
    </source>
</evidence>
<evidence type="ECO:0000256" key="1">
    <source>
        <dbReference type="ARBA" id="ARBA00004848"/>
    </source>
</evidence>
<dbReference type="GO" id="GO:0004604">
    <property type="term" value="F:phosphoadenylyl-sulfate reductase (thioredoxin) activity"/>
    <property type="evidence" value="ECO:0007669"/>
    <property type="project" value="UniProtKB-EC"/>
</dbReference>
<dbReference type="GO" id="GO:0005737">
    <property type="term" value="C:cytoplasm"/>
    <property type="evidence" value="ECO:0007669"/>
    <property type="project" value="TreeGrafter"/>
</dbReference>
<keyword evidence="6" id="KW-0560">Oxidoreductase</keyword>
<dbReference type="Gene3D" id="3.40.50.620">
    <property type="entry name" value="HUPs"/>
    <property type="match status" value="1"/>
</dbReference>
<dbReference type="GO" id="GO:0019344">
    <property type="term" value="P:cysteine biosynthetic process"/>
    <property type="evidence" value="ECO:0007669"/>
    <property type="project" value="UniProtKB-KW"/>
</dbReference>
<dbReference type="PANTHER" id="PTHR46509:SF1">
    <property type="entry name" value="PHOSPHOADENOSINE PHOSPHOSULFATE REDUCTASE"/>
    <property type="match status" value="1"/>
</dbReference>
<dbReference type="Proteomes" id="UP000799302">
    <property type="component" value="Unassembled WGS sequence"/>
</dbReference>
<gene>
    <name evidence="15" type="ORF">BT63DRAFT_420105</name>
</gene>
<evidence type="ECO:0000256" key="4">
    <source>
        <dbReference type="ARBA" id="ARBA00022605"/>
    </source>
</evidence>
<evidence type="ECO:0000256" key="6">
    <source>
        <dbReference type="ARBA" id="ARBA00023002"/>
    </source>
</evidence>
<evidence type="ECO:0000256" key="7">
    <source>
        <dbReference type="ARBA" id="ARBA00023167"/>
    </source>
</evidence>
<evidence type="ECO:0000256" key="10">
    <source>
        <dbReference type="ARBA" id="ARBA00078053"/>
    </source>
</evidence>
<dbReference type="HAMAP" id="MF_00063">
    <property type="entry name" value="CysH"/>
    <property type="match status" value="1"/>
</dbReference>
<comment type="pathway">
    <text evidence="1">Sulfur metabolism; hydrogen sulfide biosynthesis; sulfite from sulfate: step 3/3.</text>
</comment>
<accession>A0A6A6USU9</accession>
<sequence length="426" mass="47228">MAASPVQYAVSDTDMESGYASACSSEESLTEVYFTKPHLKYLNKQLQNLEPEDILKWAIISIPNLYQTTAFGLTGLVTMDMLSKLSTSSPIDLIFYDTLHHFSETLNLVSRVQARYPHIKLHIYQPQDADSEATFAAKYGAKLWETDDERYDWLAKVEPAQRAYAELGVKAILTGRRRSQGGKRGDLDIIEVDDAGIIKINPLANWSFGQVKAYVDEHQVPYNELLDMGYKSVGDWHSTQPVKEGEDERAGRWKGQEKTECGIHNSRSRYALFLMEQEQLRQQEELQKALSGVEAEEPVDETVLEMASRPVEVVGVLSPVVEVPVEAMVVEAPMAEVPVENLPVEVSMVEVPVETTVVDAQLVEAPSIETPTIETPSIDTQAEASKATTPAILDSPTVKSQELWLPLTPTSSKDALMTEAPAVQSS</sequence>
<organism evidence="15 16">
    <name type="scientific">Microthyrium microscopicum</name>
    <dbReference type="NCBI Taxonomy" id="703497"/>
    <lineage>
        <taxon>Eukaryota</taxon>
        <taxon>Fungi</taxon>
        <taxon>Dikarya</taxon>
        <taxon>Ascomycota</taxon>
        <taxon>Pezizomycotina</taxon>
        <taxon>Dothideomycetes</taxon>
        <taxon>Dothideomycetes incertae sedis</taxon>
        <taxon>Microthyriales</taxon>
        <taxon>Microthyriaceae</taxon>
        <taxon>Microthyrium</taxon>
    </lineage>
</organism>
<evidence type="ECO:0000256" key="5">
    <source>
        <dbReference type="ARBA" id="ARBA00022857"/>
    </source>
</evidence>
<dbReference type="GO" id="GO:0009086">
    <property type="term" value="P:methionine biosynthetic process"/>
    <property type="evidence" value="ECO:0007669"/>
    <property type="project" value="UniProtKB-KW"/>
</dbReference>